<gene>
    <name evidence="2" type="ORF">LR48_Vigan352s001000</name>
</gene>
<dbReference type="EMBL" id="KQ258357">
    <property type="protein sequence ID" value="KOM27016.1"/>
    <property type="molecule type" value="Genomic_DNA"/>
</dbReference>
<evidence type="ECO:0008006" key="4">
    <source>
        <dbReference type="Google" id="ProtNLM"/>
    </source>
</evidence>
<organism evidence="2 3">
    <name type="scientific">Phaseolus angularis</name>
    <name type="common">Azuki bean</name>
    <name type="synonym">Vigna angularis</name>
    <dbReference type="NCBI Taxonomy" id="3914"/>
    <lineage>
        <taxon>Eukaryota</taxon>
        <taxon>Viridiplantae</taxon>
        <taxon>Streptophyta</taxon>
        <taxon>Embryophyta</taxon>
        <taxon>Tracheophyta</taxon>
        <taxon>Spermatophyta</taxon>
        <taxon>Magnoliopsida</taxon>
        <taxon>eudicotyledons</taxon>
        <taxon>Gunneridae</taxon>
        <taxon>Pentapetalae</taxon>
        <taxon>rosids</taxon>
        <taxon>fabids</taxon>
        <taxon>Fabales</taxon>
        <taxon>Fabaceae</taxon>
        <taxon>Papilionoideae</taxon>
        <taxon>50 kb inversion clade</taxon>
        <taxon>NPAAA clade</taxon>
        <taxon>indigoferoid/millettioid clade</taxon>
        <taxon>Phaseoleae</taxon>
        <taxon>Vigna</taxon>
    </lineage>
</organism>
<dbReference type="AlphaFoldDB" id="A0A0L9T9I8"/>
<evidence type="ECO:0000256" key="1">
    <source>
        <dbReference type="SAM" id="SignalP"/>
    </source>
</evidence>
<feature type="signal peptide" evidence="1">
    <location>
        <begin position="1"/>
        <end position="26"/>
    </location>
</feature>
<dbReference type="Proteomes" id="UP000053144">
    <property type="component" value="Unassembled WGS sequence"/>
</dbReference>
<keyword evidence="1" id="KW-0732">Signal</keyword>
<dbReference type="Gramene" id="KOM27016">
    <property type="protein sequence ID" value="KOM27016"/>
    <property type="gene ID" value="LR48_Vigan352s001000"/>
</dbReference>
<protein>
    <recommendedName>
        <fullName evidence="4">Secreted protein</fullName>
    </recommendedName>
</protein>
<name>A0A0L9T9I8_PHAAN</name>
<feature type="chain" id="PRO_5005594789" description="Secreted protein" evidence="1">
    <location>
        <begin position="27"/>
        <end position="66"/>
    </location>
</feature>
<proteinExistence type="predicted"/>
<sequence length="66" mass="7550">MFERSQRRGLCFELITFFLLTALCERLNVCHLCEVIRKASVVRYASHSGFAMRAVCVVREALSLVV</sequence>
<reference evidence="3" key="1">
    <citation type="journal article" date="2015" name="Proc. Natl. Acad. Sci. U.S.A.">
        <title>Genome sequencing of adzuki bean (Vigna angularis) provides insight into high starch and low fat accumulation and domestication.</title>
        <authorList>
            <person name="Yang K."/>
            <person name="Tian Z."/>
            <person name="Chen C."/>
            <person name="Luo L."/>
            <person name="Zhao B."/>
            <person name="Wang Z."/>
            <person name="Yu L."/>
            <person name="Li Y."/>
            <person name="Sun Y."/>
            <person name="Li W."/>
            <person name="Chen Y."/>
            <person name="Li Y."/>
            <person name="Zhang Y."/>
            <person name="Ai D."/>
            <person name="Zhao J."/>
            <person name="Shang C."/>
            <person name="Ma Y."/>
            <person name="Wu B."/>
            <person name="Wang M."/>
            <person name="Gao L."/>
            <person name="Sun D."/>
            <person name="Zhang P."/>
            <person name="Guo F."/>
            <person name="Wang W."/>
            <person name="Li Y."/>
            <person name="Wang J."/>
            <person name="Varshney R.K."/>
            <person name="Wang J."/>
            <person name="Ling H.Q."/>
            <person name="Wan P."/>
        </authorList>
    </citation>
    <scope>NUCLEOTIDE SEQUENCE</scope>
    <source>
        <strain evidence="3">cv. Jingnong 6</strain>
    </source>
</reference>
<evidence type="ECO:0000313" key="2">
    <source>
        <dbReference type="EMBL" id="KOM27016.1"/>
    </source>
</evidence>
<accession>A0A0L9T9I8</accession>
<evidence type="ECO:0000313" key="3">
    <source>
        <dbReference type="Proteomes" id="UP000053144"/>
    </source>
</evidence>